<reference evidence="5" key="2">
    <citation type="submission" date="2023-01" db="EMBL/GenBank/DDBJ databases">
        <title>Draft genome sequence of Paraferrimonas sedimenticola strain NBRC 101628.</title>
        <authorList>
            <person name="Sun Q."/>
            <person name="Mori K."/>
        </authorList>
    </citation>
    <scope>NUCLEOTIDE SEQUENCE</scope>
    <source>
        <strain evidence="5">NBRC 101628</strain>
    </source>
</reference>
<gene>
    <name evidence="5" type="ORF">GCM10007895_11930</name>
</gene>
<comment type="similarity">
    <text evidence="1">Belongs to the 'GDXG' lipolytic enzyme family.</text>
</comment>
<name>A0AA37RW58_9GAMM</name>
<organism evidence="5 6">
    <name type="scientific">Paraferrimonas sedimenticola</name>
    <dbReference type="NCBI Taxonomy" id="375674"/>
    <lineage>
        <taxon>Bacteria</taxon>
        <taxon>Pseudomonadati</taxon>
        <taxon>Pseudomonadota</taxon>
        <taxon>Gammaproteobacteria</taxon>
        <taxon>Alteromonadales</taxon>
        <taxon>Ferrimonadaceae</taxon>
        <taxon>Paraferrimonas</taxon>
    </lineage>
</organism>
<evidence type="ECO:0000313" key="5">
    <source>
        <dbReference type="EMBL" id="GLP95887.1"/>
    </source>
</evidence>
<evidence type="ECO:0000256" key="3">
    <source>
        <dbReference type="PROSITE-ProRule" id="PRU10038"/>
    </source>
</evidence>
<reference evidence="5" key="1">
    <citation type="journal article" date="2014" name="Int. J. Syst. Evol. Microbiol.">
        <title>Complete genome sequence of Corynebacterium casei LMG S-19264T (=DSM 44701T), isolated from a smear-ripened cheese.</title>
        <authorList>
            <consortium name="US DOE Joint Genome Institute (JGI-PGF)"/>
            <person name="Walter F."/>
            <person name="Albersmeier A."/>
            <person name="Kalinowski J."/>
            <person name="Ruckert C."/>
        </authorList>
    </citation>
    <scope>NUCLEOTIDE SEQUENCE</scope>
    <source>
        <strain evidence="5">NBRC 101628</strain>
    </source>
</reference>
<evidence type="ECO:0000313" key="6">
    <source>
        <dbReference type="Proteomes" id="UP001161422"/>
    </source>
</evidence>
<dbReference type="PANTHER" id="PTHR48081">
    <property type="entry name" value="AB HYDROLASE SUPERFAMILY PROTEIN C4A8.06C"/>
    <property type="match status" value="1"/>
</dbReference>
<dbReference type="Proteomes" id="UP001161422">
    <property type="component" value="Unassembled WGS sequence"/>
</dbReference>
<keyword evidence="2 5" id="KW-0378">Hydrolase</keyword>
<dbReference type="InterPro" id="IPR050300">
    <property type="entry name" value="GDXG_lipolytic_enzyme"/>
</dbReference>
<protein>
    <submittedName>
        <fullName evidence="5">Alpha/beta hydrolase</fullName>
    </submittedName>
</protein>
<comment type="caution">
    <text evidence="5">The sequence shown here is derived from an EMBL/GenBank/DDBJ whole genome shotgun (WGS) entry which is preliminary data.</text>
</comment>
<dbReference type="Pfam" id="PF07859">
    <property type="entry name" value="Abhydrolase_3"/>
    <property type="match status" value="1"/>
</dbReference>
<dbReference type="GO" id="GO:0004806">
    <property type="term" value="F:triacylglycerol lipase activity"/>
    <property type="evidence" value="ECO:0007669"/>
    <property type="project" value="TreeGrafter"/>
</dbReference>
<evidence type="ECO:0000256" key="2">
    <source>
        <dbReference type="ARBA" id="ARBA00022801"/>
    </source>
</evidence>
<dbReference type="AlphaFoldDB" id="A0AA37RW58"/>
<dbReference type="InterPro" id="IPR013094">
    <property type="entry name" value="AB_hydrolase_3"/>
</dbReference>
<dbReference type="RefSeq" id="WP_095506453.1">
    <property type="nucleotide sequence ID" value="NZ_BSNC01000003.1"/>
</dbReference>
<dbReference type="Gene3D" id="3.40.50.1820">
    <property type="entry name" value="alpha/beta hydrolase"/>
    <property type="match status" value="1"/>
</dbReference>
<accession>A0AA37RW58</accession>
<dbReference type="PANTHER" id="PTHR48081:SF30">
    <property type="entry name" value="ACETYL-HYDROLASE LIPR-RELATED"/>
    <property type="match status" value="1"/>
</dbReference>
<feature type="domain" description="Alpha/beta hydrolase fold-3" evidence="4">
    <location>
        <begin position="76"/>
        <end position="276"/>
    </location>
</feature>
<dbReference type="EMBL" id="BSNC01000003">
    <property type="protein sequence ID" value="GLP95887.1"/>
    <property type="molecule type" value="Genomic_DNA"/>
</dbReference>
<proteinExistence type="inferred from homology"/>
<dbReference type="PROSITE" id="PS01174">
    <property type="entry name" value="LIPASE_GDXG_SER"/>
    <property type="match status" value="1"/>
</dbReference>
<keyword evidence="6" id="KW-1185">Reference proteome</keyword>
<evidence type="ECO:0000256" key="1">
    <source>
        <dbReference type="ARBA" id="ARBA00010515"/>
    </source>
</evidence>
<evidence type="ECO:0000259" key="4">
    <source>
        <dbReference type="Pfam" id="PF07859"/>
    </source>
</evidence>
<sequence length="313" mass="34720">MPSWRAKALNKLLFRLIRSRLVQCEDILSLRAVIASLERLSGYVMPISEQEMISDWIGGVPCHWLSLDTPSSDSLIVYFHGGGFCFRSPLFHNALLARLCQQSHCRGVMVNYRLAPEFPFPASVHDCFNFYQDLLEQGFNPNKLILAGDSAGANLVLTTMMQARDSGLPQPAGAILISPTVDQTLNSDSAFVMRNADPFFDIGALLLMRMSYLNGHDPSDPLCSPMYDTLEGLAPMMIHVGSLEILLDDSVRLANKVKRARGVADLTIWPELPHVFPVFYQLPEAQEAIRRMVRFIGQQVAAAAKATDYSSSA</sequence>
<feature type="active site" evidence="3">
    <location>
        <position position="150"/>
    </location>
</feature>
<dbReference type="InterPro" id="IPR029058">
    <property type="entry name" value="AB_hydrolase_fold"/>
</dbReference>
<dbReference type="InterPro" id="IPR033140">
    <property type="entry name" value="Lipase_GDXG_put_SER_AS"/>
</dbReference>
<dbReference type="SUPFAM" id="SSF53474">
    <property type="entry name" value="alpha/beta-Hydrolases"/>
    <property type="match status" value="1"/>
</dbReference>